<dbReference type="EMBL" id="KZ060624">
    <property type="protein sequence ID" value="PIO12031.1"/>
    <property type="molecule type" value="Genomic_DNA"/>
</dbReference>
<gene>
    <name evidence="12" type="ORF">AB205_0041190</name>
</gene>
<keyword evidence="8" id="KW-0238">DNA-binding</keyword>
<dbReference type="PANTHER" id="PTHR23226">
    <property type="entry name" value="ZINC FINGER AND SCAN DOMAIN-CONTAINING"/>
    <property type="match status" value="1"/>
</dbReference>
<keyword evidence="5" id="KW-0677">Repeat</keyword>
<dbReference type="FunFam" id="3.30.160.60:FF:000135">
    <property type="entry name" value="Zinc finger protein 358"/>
    <property type="match status" value="1"/>
</dbReference>
<evidence type="ECO:0000256" key="6">
    <source>
        <dbReference type="ARBA" id="ARBA00022771"/>
    </source>
</evidence>
<dbReference type="FunFam" id="3.30.160.60:FF:000478">
    <property type="entry name" value="Zinc finger protein 133"/>
    <property type="match status" value="1"/>
</dbReference>
<evidence type="ECO:0000256" key="5">
    <source>
        <dbReference type="ARBA" id="ARBA00022737"/>
    </source>
</evidence>
<evidence type="ECO:0000256" key="1">
    <source>
        <dbReference type="ARBA" id="ARBA00003767"/>
    </source>
</evidence>
<name>A0A2G9QA34_AQUCT</name>
<dbReference type="FunFam" id="3.30.160.60:FF:000759">
    <property type="entry name" value="zinc finger protein 16"/>
    <property type="match status" value="1"/>
</dbReference>
<dbReference type="AlphaFoldDB" id="A0A2G9QA34"/>
<reference evidence="13" key="1">
    <citation type="journal article" date="2017" name="Nat. Commun.">
        <title>The North American bullfrog draft genome provides insight into hormonal regulation of long noncoding RNA.</title>
        <authorList>
            <person name="Hammond S.A."/>
            <person name="Warren R.L."/>
            <person name="Vandervalk B.P."/>
            <person name="Kucuk E."/>
            <person name="Khan H."/>
            <person name="Gibb E.A."/>
            <person name="Pandoh P."/>
            <person name="Kirk H."/>
            <person name="Zhao Y."/>
            <person name="Jones M."/>
            <person name="Mungall A.J."/>
            <person name="Coope R."/>
            <person name="Pleasance S."/>
            <person name="Moore R.A."/>
            <person name="Holt R.A."/>
            <person name="Round J.M."/>
            <person name="Ohora S."/>
            <person name="Walle B.V."/>
            <person name="Veldhoen N."/>
            <person name="Helbing C.C."/>
            <person name="Birol I."/>
        </authorList>
    </citation>
    <scope>NUCLEOTIDE SEQUENCE [LARGE SCALE GENOMIC DNA]</scope>
</reference>
<evidence type="ECO:0000256" key="8">
    <source>
        <dbReference type="ARBA" id="ARBA00023125"/>
    </source>
</evidence>
<dbReference type="InterPro" id="IPR013087">
    <property type="entry name" value="Znf_C2H2_type"/>
</dbReference>
<dbReference type="SUPFAM" id="SSF57667">
    <property type="entry name" value="beta-beta-alpha zinc fingers"/>
    <property type="match status" value="2"/>
</dbReference>
<sequence>MEEWEYLEGHKDLYKDLMMDNQPPLTSPDGHNVRNTSEGHLRFSPAYNAEDDVGSELENLKRSNCENSFPNKLVKDQKVHTARRTLSCSECGRCFSCKKVHTGERPFSCPECGKCFAQKENLLTHQTVHTGLRPFSCSECGKGFSHKADFLVHQKGHKGHHPLSCKECGKCFTYKQNLIIHQKSHTGERPFLCLECGNSN</sequence>
<evidence type="ECO:0000259" key="11">
    <source>
        <dbReference type="PROSITE" id="PS50157"/>
    </source>
</evidence>
<dbReference type="Pfam" id="PF00096">
    <property type="entry name" value="zf-C2H2"/>
    <property type="match status" value="3"/>
</dbReference>
<keyword evidence="9" id="KW-0539">Nucleus</keyword>
<dbReference type="GO" id="GO:0000981">
    <property type="term" value="F:DNA-binding transcription factor activity, RNA polymerase II-specific"/>
    <property type="evidence" value="ECO:0007669"/>
    <property type="project" value="TreeGrafter"/>
</dbReference>
<dbReference type="GO" id="GO:0005634">
    <property type="term" value="C:nucleus"/>
    <property type="evidence" value="ECO:0007669"/>
    <property type="project" value="UniProtKB-SubCell"/>
</dbReference>
<comment type="subcellular location">
    <subcellularLocation>
        <location evidence="2">Nucleus</location>
    </subcellularLocation>
</comment>
<feature type="domain" description="C2H2-type" evidence="11">
    <location>
        <begin position="135"/>
        <end position="162"/>
    </location>
</feature>
<dbReference type="SMART" id="SM00355">
    <property type="entry name" value="ZnF_C2H2"/>
    <property type="match status" value="3"/>
</dbReference>
<comment type="similarity">
    <text evidence="3">Belongs to the krueppel C2H2-type zinc-finger protein family.</text>
</comment>
<evidence type="ECO:0000256" key="7">
    <source>
        <dbReference type="ARBA" id="ARBA00022833"/>
    </source>
</evidence>
<proteinExistence type="inferred from homology"/>
<accession>A0A2G9QA34</accession>
<keyword evidence="4" id="KW-0479">Metal-binding</keyword>
<feature type="domain" description="C2H2-type" evidence="11">
    <location>
        <begin position="107"/>
        <end position="134"/>
    </location>
</feature>
<keyword evidence="13" id="KW-1185">Reference proteome</keyword>
<feature type="domain" description="C2H2-type" evidence="11">
    <location>
        <begin position="163"/>
        <end position="190"/>
    </location>
</feature>
<evidence type="ECO:0000313" key="13">
    <source>
        <dbReference type="Proteomes" id="UP000228934"/>
    </source>
</evidence>
<dbReference type="Proteomes" id="UP000228934">
    <property type="component" value="Unassembled WGS sequence"/>
</dbReference>
<dbReference type="PROSITE" id="PS50157">
    <property type="entry name" value="ZINC_FINGER_C2H2_2"/>
    <property type="match status" value="3"/>
</dbReference>
<keyword evidence="6 10" id="KW-0863">Zinc-finger</keyword>
<dbReference type="GO" id="GO:0000978">
    <property type="term" value="F:RNA polymerase II cis-regulatory region sequence-specific DNA binding"/>
    <property type="evidence" value="ECO:0007669"/>
    <property type="project" value="TreeGrafter"/>
</dbReference>
<evidence type="ECO:0000256" key="2">
    <source>
        <dbReference type="ARBA" id="ARBA00004123"/>
    </source>
</evidence>
<protein>
    <recommendedName>
        <fullName evidence="11">C2H2-type domain-containing protein</fullName>
    </recommendedName>
</protein>
<dbReference type="OrthoDB" id="427030at2759"/>
<dbReference type="Gene3D" id="3.30.160.60">
    <property type="entry name" value="Classic Zinc Finger"/>
    <property type="match status" value="3"/>
</dbReference>
<evidence type="ECO:0000256" key="9">
    <source>
        <dbReference type="ARBA" id="ARBA00023242"/>
    </source>
</evidence>
<keyword evidence="7" id="KW-0862">Zinc</keyword>
<evidence type="ECO:0000256" key="3">
    <source>
        <dbReference type="ARBA" id="ARBA00006991"/>
    </source>
</evidence>
<dbReference type="PROSITE" id="PS00028">
    <property type="entry name" value="ZINC_FINGER_C2H2_1"/>
    <property type="match status" value="3"/>
</dbReference>
<evidence type="ECO:0000256" key="10">
    <source>
        <dbReference type="PROSITE-ProRule" id="PRU00042"/>
    </source>
</evidence>
<dbReference type="GO" id="GO:0008270">
    <property type="term" value="F:zinc ion binding"/>
    <property type="evidence" value="ECO:0007669"/>
    <property type="project" value="UniProtKB-KW"/>
</dbReference>
<comment type="function">
    <text evidence="1">May be involved in transcriptional regulation.</text>
</comment>
<dbReference type="PANTHER" id="PTHR23226:SF397">
    <property type="entry name" value="C2H2-TYPE DOMAIN-CONTAINING PROTEIN"/>
    <property type="match status" value="1"/>
</dbReference>
<dbReference type="InterPro" id="IPR036236">
    <property type="entry name" value="Znf_C2H2_sf"/>
</dbReference>
<organism evidence="12 13">
    <name type="scientific">Aquarana catesbeiana</name>
    <name type="common">American bullfrog</name>
    <name type="synonym">Rana catesbeiana</name>
    <dbReference type="NCBI Taxonomy" id="8400"/>
    <lineage>
        <taxon>Eukaryota</taxon>
        <taxon>Metazoa</taxon>
        <taxon>Chordata</taxon>
        <taxon>Craniata</taxon>
        <taxon>Vertebrata</taxon>
        <taxon>Euteleostomi</taxon>
        <taxon>Amphibia</taxon>
        <taxon>Batrachia</taxon>
        <taxon>Anura</taxon>
        <taxon>Neobatrachia</taxon>
        <taxon>Ranoidea</taxon>
        <taxon>Ranidae</taxon>
        <taxon>Aquarana</taxon>
    </lineage>
</organism>
<evidence type="ECO:0000256" key="4">
    <source>
        <dbReference type="ARBA" id="ARBA00022723"/>
    </source>
</evidence>
<evidence type="ECO:0000313" key="12">
    <source>
        <dbReference type="EMBL" id="PIO12031.1"/>
    </source>
</evidence>